<evidence type="ECO:0000313" key="2">
    <source>
        <dbReference type="EMBL" id="PKI35743.1"/>
    </source>
</evidence>
<feature type="compositionally biased region" description="Polar residues" evidence="1">
    <location>
        <begin position="1"/>
        <end position="15"/>
    </location>
</feature>
<dbReference type="AlphaFoldDB" id="A0A2I0HVU2"/>
<name>A0A2I0HVU2_PUNGR</name>
<gene>
    <name evidence="2" type="ORF">CRG98_043901</name>
</gene>
<evidence type="ECO:0000313" key="3">
    <source>
        <dbReference type="Proteomes" id="UP000233551"/>
    </source>
</evidence>
<feature type="region of interest" description="Disordered" evidence="1">
    <location>
        <begin position="1"/>
        <end position="60"/>
    </location>
</feature>
<proteinExistence type="predicted"/>
<dbReference type="Proteomes" id="UP000233551">
    <property type="component" value="Unassembled WGS sequence"/>
</dbReference>
<protein>
    <submittedName>
        <fullName evidence="2">Uncharacterized protein</fullName>
    </submittedName>
</protein>
<feature type="compositionally biased region" description="Basic and acidic residues" evidence="1">
    <location>
        <begin position="26"/>
        <end position="45"/>
    </location>
</feature>
<reference evidence="2 3" key="1">
    <citation type="submission" date="2017-11" db="EMBL/GenBank/DDBJ databases">
        <title>De-novo sequencing of pomegranate (Punica granatum L.) genome.</title>
        <authorList>
            <person name="Akparov Z."/>
            <person name="Amiraslanov A."/>
            <person name="Hajiyeva S."/>
            <person name="Abbasov M."/>
            <person name="Kaur K."/>
            <person name="Hamwieh A."/>
            <person name="Solovyev V."/>
            <person name="Salamov A."/>
            <person name="Braich B."/>
            <person name="Kosarev P."/>
            <person name="Mahmoud A."/>
            <person name="Hajiyev E."/>
            <person name="Babayeva S."/>
            <person name="Izzatullayeva V."/>
            <person name="Mammadov A."/>
            <person name="Mammadov A."/>
            <person name="Sharifova S."/>
            <person name="Ojaghi J."/>
            <person name="Eynullazada K."/>
            <person name="Bayramov B."/>
            <person name="Abdulazimova A."/>
            <person name="Shahmuradov I."/>
        </authorList>
    </citation>
    <scope>NUCLEOTIDE SEQUENCE [LARGE SCALE GENOMIC DNA]</scope>
    <source>
        <strain evidence="3">cv. AG2017</strain>
        <tissue evidence="2">Leaf</tissue>
    </source>
</reference>
<sequence>MAGVTRQETLHTSLGTPDYGHQHGRSFTDTRMESGQSRARDRPRDGLGWAGLASARGGSW</sequence>
<comment type="caution">
    <text evidence="2">The sequence shown here is derived from an EMBL/GenBank/DDBJ whole genome shotgun (WGS) entry which is preliminary data.</text>
</comment>
<accession>A0A2I0HVU2</accession>
<dbReference type="EMBL" id="PGOL01005224">
    <property type="protein sequence ID" value="PKI35743.1"/>
    <property type="molecule type" value="Genomic_DNA"/>
</dbReference>
<keyword evidence="3" id="KW-1185">Reference proteome</keyword>
<organism evidence="2 3">
    <name type="scientific">Punica granatum</name>
    <name type="common">Pomegranate</name>
    <dbReference type="NCBI Taxonomy" id="22663"/>
    <lineage>
        <taxon>Eukaryota</taxon>
        <taxon>Viridiplantae</taxon>
        <taxon>Streptophyta</taxon>
        <taxon>Embryophyta</taxon>
        <taxon>Tracheophyta</taxon>
        <taxon>Spermatophyta</taxon>
        <taxon>Magnoliopsida</taxon>
        <taxon>eudicotyledons</taxon>
        <taxon>Gunneridae</taxon>
        <taxon>Pentapetalae</taxon>
        <taxon>rosids</taxon>
        <taxon>malvids</taxon>
        <taxon>Myrtales</taxon>
        <taxon>Lythraceae</taxon>
        <taxon>Punica</taxon>
    </lineage>
</organism>
<evidence type="ECO:0000256" key="1">
    <source>
        <dbReference type="SAM" id="MobiDB-lite"/>
    </source>
</evidence>